<evidence type="ECO:0000256" key="1">
    <source>
        <dbReference type="SAM" id="MobiDB-lite"/>
    </source>
</evidence>
<accession>E9HBY2</accession>
<dbReference type="EMBL" id="GL732618">
    <property type="protein sequence ID" value="EFX70667.1"/>
    <property type="molecule type" value="Genomic_DNA"/>
</dbReference>
<evidence type="ECO:0000313" key="3">
    <source>
        <dbReference type="Proteomes" id="UP000000305"/>
    </source>
</evidence>
<proteinExistence type="predicted"/>
<dbReference type="Proteomes" id="UP000000305">
    <property type="component" value="Unassembled WGS sequence"/>
</dbReference>
<evidence type="ECO:0000313" key="2">
    <source>
        <dbReference type="EMBL" id="EFX70667.1"/>
    </source>
</evidence>
<organism evidence="2 3">
    <name type="scientific">Daphnia pulex</name>
    <name type="common">Water flea</name>
    <dbReference type="NCBI Taxonomy" id="6669"/>
    <lineage>
        <taxon>Eukaryota</taxon>
        <taxon>Metazoa</taxon>
        <taxon>Ecdysozoa</taxon>
        <taxon>Arthropoda</taxon>
        <taxon>Crustacea</taxon>
        <taxon>Branchiopoda</taxon>
        <taxon>Diplostraca</taxon>
        <taxon>Cladocera</taxon>
        <taxon>Anomopoda</taxon>
        <taxon>Daphniidae</taxon>
        <taxon>Daphnia</taxon>
    </lineage>
</organism>
<name>E9HBY2_DAPPU</name>
<dbReference type="InParanoid" id="E9HBY2"/>
<dbReference type="AlphaFoldDB" id="E9HBY2"/>
<gene>
    <name evidence="2" type="ORF">DAPPUDRAFT_112404</name>
</gene>
<feature type="region of interest" description="Disordered" evidence="1">
    <location>
        <begin position="29"/>
        <end position="76"/>
    </location>
</feature>
<protein>
    <submittedName>
        <fullName evidence="2">Uncharacterized protein</fullName>
    </submittedName>
</protein>
<dbReference type="HOGENOM" id="CLU_895068_0_0_1"/>
<sequence length="311" mass="33870">MAARERQAEANAATKFRFDSRTRPLCPLPVGAPAIHPSHGTFNGRGRGAEPESTETSDQHAAATMDRPEDGGSRQQLSHQLPAEALVNTNPGLCFQSNVPCLIIEMFHSMSLMSTAIHVNVNSRLIIDWCHSMSFMSNAIHVGVNSYLIIDSFHSMSSMSLMFNAPTVVDYDVSHVPKSVPYLCTRIPHPHYLDIEAAARTSTAVDSVRRLGRSCCVSMTFSMYGRCRDGRGSDGLEREMIGGHSGSRLLALSCAVLIKILTQTQHYAVPQGHCTTQYLDAFLYCTITPVDYATTSGIAPHSAVMVQSPSP</sequence>
<dbReference type="KEGG" id="dpx:DAPPUDRAFT_112404"/>
<keyword evidence="3" id="KW-1185">Reference proteome</keyword>
<reference evidence="2 3" key="1">
    <citation type="journal article" date="2011" name="Science">
        <title>The ecoresponsive genome of Daphnia pulex.</title>
        <authorList>
            <person name="Colbourne J.K."/>
            <person name="Pfrender M.E."/>
            <person name="Gilbert D."/>
            <person name="Thomas W.K."/>
            <person name="Tucker A."/>
            <person name="Oakley T.H."/>
            <person name="Tokishita S."/>
            <person name="Aerts A."/>
            <person name="Arnold G.J."/>
            <person name="Basu M.K."/>
            <person name="Bauer D.J."/>
            <person name="Caceres C.E."/>
            <person name="Carmel L."/>
            <person name="Casola C."/>
            <person name="Choi J.H."/>
            <person name="Detter J.C."/>
            <person name="Dong Q."/>
            <person name="Dusheyko S."/>
            <person name="Eads B.D."/>
            <person name="Frohlich T."/>
            <person name="Geiler-Samerotte K.A."/>
            <person name="Gerlach D."/>
            <person name="Hatcher P."/>
            <person name="Jogdeo S."/>
            <person name="Krijgsveld J."/>
            <person name="Kriventseva E.V."/>
            <person name="Kultz D."/>
            <person name="Laforsch C."/>
            <person name="Lindquist E."/>
            <person name="Lopez J."/>
            <person name="Manak J.R."/>
            <person name="Muller J."/>
            <person name="Pangilinan J."/>
            <person name="Patwardhan R.P."/>
            <person name="Pitluck S."/>
            <person name="Pritham E.J."/>
            <person name="Rechtsteiner A."/>
            <person name="Rho M."/>
            <person name="Rogozin I.B."/>
            <person name="Sakarya O."/>
            <person name="Salamov A."/>
            <person name="Schaack S."/>
            <person name="Shapiro H."/>
            <person name="Shiga Y."/>
            <person name="Skalitzky C."/>
            <person name="Smith Z."/>
            <person name="Souvorov A."/>
            <person name="Sung W."/>
            <person name="Tang Z."/>
            <person name="Tsuchiya D."/>
            <person name="Tu H."/>
            <person name="Vos H."/>
            <person name="Wang M."/>
            <person name="Wolf Y.I."/>
            <person name="Yamagata H."/>
            <person name="Yamada T."/>
            <person name="Ye Y."/>
            <person name="Shaw J.R."/>
            <person name="Andrews J."/>
            <person name="Crease T.J."/>
            <person name="Tang H."/>
            <person name="Lucas S.M."/>
            <person name="Robertson H.M."/>
            <person name="Bork P."/>
            <person name="Koonin E.V."/>
            <person name="Zdobnov E.M."/>
            <person name="Grigoriev I.V."/>
            <person name="Lynch M."/>
            <person name="Boore J.L."/>
        </authorList>
    </citation>
    <scope>NUCLEOTIDE SEQUENCE [LARGE SCALE GENOMIC DNA]</scope>
</reference>